<evidence type="ECO:0000256" key="6">
    <source>
        <dbReference type="ARBA" id="ARBA00022989"/>
    </source>
</evidence>
<evidence type="ECO:0000256" key="5">
    <source>
        <dbReference type="ARBA" id="ARBA00022692"/>
    </source>
</evidence>
<evidence type="ECO:0000256" key="1">
    <source>
        <dbReference type="ARBA" id="ARBA00004651"/>
    </source>
</evidence>
<dbReference type="PANTHER" id="PTHR33908">
    <property type="entry name" value="MANNOSYLTRANSFERASE YKCB-RELATED"/>
    <property type="match status" value="1"/>
</dbReference>
<evidence type="ECO:0000313" key="10">
    <source>
        <dbReference type="Proteomes" id="UP000231198"/>
    </source>
</evidence>
<dbReference type="EMBL" id="PEZG01000059">
    <property type="protein sequence ID" value="PIS15601.1"/>
    <property type="molecule type" value="Genomic_DNA"/>
</dbReference>
<feature type="transmembrane region" description="Helical" evidence="8">
    <location>
        <begin position="36"/>
        <end position="57"/>
    </location>
</feature>
<protein>
    <submittedName>
        <fullName evidence="9">Uncharacterized protein</fullName>
    </submittedName>
</protein>
<feature type="transmembrane region" description="Helical" evidence="8">
    <location>
        <begin position="237"/>
        <end position="258"/>
    </location>
</feature>
<feature type="transmembrane region" description="Helical" evidence="8">
    <location>
        <begin position="264"/>
        <end position="284"/>
    </location>
</feature>
<feature type="non-terminal residue" evidence="9">
    <location>
        <position position="1"/>
    </location>
</feature>
<dbReference type="GO" id="GO:0005886">
    <property type="term" value="C:plasma membrane"/>
    <property type="evidence" value="ECO:0007669"/>
    <property type="project" value="UniProtKB-SubCell"/>
</dbReference>
<feature type="transmembrane region" description="Helical" evidence="8">
    <location>
        <begin position="291"/>
        <end position="313"/>
    </location>
</feature>
<comment type="subcellular location">
    <subcellularLocation>
        <location evidence="1">Cell membrane</location>
        <topology evidence="1">Multi-pass membrane protein</topology>
    </subcellularLocation>
</comment>
<organism evidence="9 10">
    <name type="scientific">Candidatus Roizmanbacteria bacterium CG09_land_8_20_14_0_10_41_9</name>
    <dbReference type="NCBI Taxonomy" id="1974850"/>
    <lineage>
        <taxon>Bacteria</taxon>
        <taxon>Candidatus Roizmaniibacteriota</taxon>
    </lineage>
</organism>
<feature type="transmembrane region" description="Helical" evidence="8">
    <location>
        <begin position="112"/>
        <end position="139"/>
    </location>
</feature>
<accession>A0A2H0WSJ9</accession>
<proteinExistence type="predicted"/>
<feature type="transmembrane region" description="Helical" evidence="8">
    <location>
        <begin position="211"/>
        <end position="230"/>
    </location>
</feature>
<evidence type="ECO:0000256" key="4">
    <source>
        <dbReference type="ARBA" id="ARBA00022679"/>
    </source>
</evidence>
<feature type="transmembrane region" description="Helical" evidence="8">
    <location>
        <begin position="151"/>
        <end position="170"/>
    </location>
</feature>
<keyword evidence="7 8" id="KW-0472">Membrane</keyword>
<evidence type="ECO:0000256" key="7">
    <source>
        <dbReference type="ARBA" id="ARBA00023136"/>
    </source>
</evidence>
<sequence>KHQSIDIILLTAKDFNPPLYYLLLHYWMRLFGNSEIAIRSLSMVFYWATAYMAFLFLMHVFKLSLGKSLVYLTVFLLNPLMTYYAFEARMYTLFTFLAVLSFYAYERNHKKLFLFSTILGLYTHYFMIFIVFSQLIHTILVNRTRQFHVRVYQKFFIVFVAFAPWIFFLFQQKNIFVESFWIEKSEFRNWFFIFGTLYTGFEKNEAPTFAYLNYLSIFMLLLVLLAFVGIRSQKRKGALFSLLFLWGVAVPIFIYGVSFLKPVFIPKYLIAFSVGFFLFVIYGLERLEKRVRIIFVVLLILFSMKFQSFQLLYRQKINMAKTIHEIRQLSKPRDVLYVMNELDFHTAKYYFDEERVFIYHKFYDDLPNYIGKVLIPKEKVTQRLPLYPSKAFLLYSNGAYDIVTSN</sequence>
<gene>
    <name evidence="9" type="ORF">COT62_02850</name>
</gene>
<dbReference type="PANTHER" id="PTHR33908:SF11">
    <property type="entry name" value="MEMBRANE PROTEIN"/>
    <property type="match status" value="1"/>
</dbReference>
<evidence type="ECO:0000256" key="3">
    <source>
        <dbReference type="ARBA" id="ARBA00022676"/>
    </source>
</evidence>
<dbReference type="InterPro" id="IPR050297">
    <property type="entry name" value="LipidA_mod_glycosyltrf_83"/>
</dbReference>
<dbReference type="Proteomes" id="UP000231198">
    <property type="component" value="Unassembled WGS sequence"/>
</dbReference>
<evidence type="ECO:0000313" key="9">
    <source>
        <dbReference type="EMBL" id="PIS15601.1"/>
    </source>
</evidence>
<keyword evidence="6 8" id="KW-1133">Transmembrane helix</keyword>
<keyword evidence="5 8" id="KW-0812">Transmembrane</keyword>
<feature type="transmembrane region" description="Helical" evidence="8">
    <location>
        <begin position="69"/>
        <end position="86"/>
    </location>
</feature>
<keyword evidence="3" id="KW-0328">Glycosyltransferase</keyword>
<dbReference type="GO" id="GO:0009103">
    <property type="term" value="P:lipopolysaccharide biosynthetic process"/>
    <property type="evidence" value="ECO:0007669"/>
    <property type="project" value="UniProtKB-ARBA"/>
</dbReference>
<keyword evidence="2" id="KW-1003">Cell membrane</keyword>
<reference evidence="10" key="1">
    <citation type="submission" date="2017-09" db="EMBL/GenBank/DDBJ databases">
        <title>Depth-based differentiation of microbial function through sediment-hosted aquifers and enrichment of novel symbionts in the deep terrestrial subsurface.</title>
        <authorList>
            <person name="Probst A.J."/>
            <person name="Ladd B."/>
            <person name="Jarett J.K."/>
            <person name="Geller-Mcgrath D.E."/>
            <person name="Sieber C.M.K."/>
            <person name="Emerson J.B."/>
            <person name="Anantharaman K."/>
            <person name="Thomas B.C."/>
            <person name="Malmstrom R."/>
            <person name="Stieglmeier M."/>
            <person name="Klingl A."/>
            <person name="Woyke T."/>
            <person name="Ryan C.M."/>
            <person name="Banfield J.F."/>
        </authorList>
    </citation>
    <scope>NUCLEOTIDE SEQUENCE [LARGE SCALE GENOMIC DNA]</scope>
</reference>
<evidence type="ECO:0000256" key="8">
    <source>
        <dbReference type="SAM" id="Phobius"/>
    </source>
</evidence>
<evidence type="ECO:0000256" key="2">
    <source>
        <dbReference type="ARBA" id="ARBA00022475"/>
    </source>
</evidence>
<name>A0A2H0WSJ9_9BACT</name>
<comment type="caution">
    <text evidence="9">The sequence shown here is derived from an EMBL/GenBank/DDBJ whole genome shotgun (WGS) entry which is preliminary data.</text>
</comment>
<dbReference type="AlphaFoldDB" id="A0A2H0WSJ9"/>
<dbReference type="GO" id="GO:0016763">
    <property type="term" value="F:pentosyltransferase activity"/>
    <property type="evidence" value="ECO:0007669"/>
    <property type="project" value="TreeGrafter"/>
</dbReference>
<keyword evidence="4" id="KW-0808">Transferase</keyword>